<protein>
    <submittedName>
        <fullName evidence="1">Uncharacterized protein</fullName>
    </submittedName>
</protein>
<evidence type="ECO:0000313" key="2">
    <source>
        <dbReference type="Proteomes" id="UP000225772"/>
    </source>
</evidence>
<proteinExistence type="predicted"/>
<evidence type="ECO:0000313" key="1">
    <source>
        <dbReference type="EMBL" id="APU01297.1"/>
    </source>
</evidence>
<dbReference type="EMBL" id="KY290953">
    <property type="protein sequence ID" value="APU01297.1"/>
    <property type="molecule type" value="Genomic_DNA"/>
</dbReference>
<reference evidence="1 2" key="1">
    <citation type="journal article" date="2017" name="Sci. Rep.">
        <title>Characterization and diversity of phages infecting Aeromonas salmonicida subsp. salmonicida.</title>
        <authorList>
            <person name="Vincent A.T."/>
            <person name="Paquet V.E."/>
            <person name="Bernatchez A."/>
            <person name="Tremblay D.M."/>
            <person name="Moineau S."/>
            <person name="Charette S.J."/>
        </authorList>
    </citation>
    <scope>NUCLEOTIDE SEQUENCE [LARGE SCALE GENOMIC DNA]</scope>
</reference>
<sequence>MAGIPGFPVLKSGKIPAPITSVLSSALGSLWSALFPGDKWGIFELGKEDGPVMVDSIVEMGINGSAEASSYPIESGSFTSYNKVRNPGMLILRVTKEGRASTRSYITDWLQDNLNAPTQWDIVMPEKRYSGYTLVEYRILRGASSGAGMIVADLMMQEVRGNPAEYSNSKYNIADPNNVPPTPTARVQLGEVIEPVKDIQWDYQVTAPTDTFGS</sequence>
<dbReference type="Proteomes" id="UP000225772">
    <property type="component" value="Segment"/>
</dbReference>
<organism evidence="1 2">
    <name type="scientific">Aeromonas phage 51</name>
    <dbReference type="NCBI Taxonomy" id="1932901"/>
    <lineage>
        <taxon>Viruses</taxon>
        <taxon>Duplodnaviria</taxon>
        <taxon>Heunggongvirae</taxon>
        <taxon>Uroviricota</taxon>
        <taxon>Caudoviricetes</taxon>
        <taxon>Popoffvirus</taxon>
        <taxon>Popoffvirus pv56</taxon>
    </lineage>
</organism>
<name>A0A219YBG6_9CAUD</name>
<accession>A0A219YBG6</accession>